<evidence type="ECO:0000313" key="3">
    <source>
        <dbReference type="Proteomes" id="UP000220251"/>
    </source>
</evidence>
<keyword evidence="1" id="KW-1133">Transmembrane helix</keyword>
<feature type="transmembrane region" description="Helical" evidence="1">
    <location>
        <begin position="95"/>
        <end position="118"/>
    </location>
</feature>
<evidence type="ECO:0000313" key="2">
    <source>
        <dbReference type="EMBL" id="CRX39366.1"/>
    </source>
</evidence>
<sequence length="268" mass="29358">MQSTTSTRESPVIIHVDHLQNAPWYADSKIKISGTPLTVHELQEIKGNRLPDAATRRDEVIRLIYLTTLAEEGKSAFNEKELALFKESDTKATRVIVALWGGLSISLLLTFASLAGLTSGLDSLSNMEKAAIAVSVTVLCGVVINPMAYYATGFATNSSSNAYNDKQDISLRYAKTLSNSAKILLGLAYGNVEEQTLAHAIVQNIDMNVLRAKVEGALKNPIRSEDILDPLVQVVAFLKDDDIEHLKKETLRQFVLAKTQKDLEAESI</sequence>
<evidence type="ECO:0000256" key="1">
    <source>
        <dbReference type="SAM" id="Phobius"/>
    </source>
</evidence>
<organism evidence="2 3">
    <name type="scientific">Estrella lausannensis</name>
    <dbReference type="NCBI Taxonomy" id="483423"/>
    <lineage>
        <taxon>Bacteria</taxon>
        <taxon>Pseudomonadati</taxon>
        <taxon>Chlamydiota</taxon>
        <taxon>Chlamydiia</taxon>
        <taxon>Parachlamydiales</taxon>
        <taxon>Candidatus Criblamydiaceae</taxon>
        <taxon>Estrella</taxon>
    </lineage>
</organism>
<keyword evidence="1" id="KW-0812">Transmembrane</keyword>
<feature type="transmembrane region" description="Helical" evidence="1">
    <location>
        <begin position="130"/>
        <end position="151"/>
    </location>
</feature>
<reference evidence="3" key="1">
    <citation type="submission" date="2015-06" db="EMBL/GenBank/DDBJ databases">
        <authorList>
            <person name="Bertelli C."/>
        </authorList>
    </citation>
    <scope>NUCLEOTIDE SEQUENCE [LARGE SCALE GENOMIC DNA]</scope>
    <source>
        <strain evidence="3">CRIB-30</strain>
    </source>
</reference>
<proteinExistence type="predicted"/>
<dbReference type="Proteomes" id="UP000220251">
    <property type="component" value="Unassembled WGS sequence"/>
</dbReference>
<keyword evidence="1" id="KW-0472">Membrane</keyword>
<name>A0A0H5DRN3_9BACT</name>
<protein>
    <submittedName>
        <fullName evidence="2">Putative membrane protein</fullName>
    </submittedName>
</protein>
<keyword evidence="3" id="KW-1185">Reference proteome</keyword>
<dbReference type="RefSeq" id="WP_098039236.1">
    <property type="nucleotide sequence ID" value="NZ_CWGJ01000028.1"/>
</dbReference>
<dbReference type="AlphaFoldDB" id="A0A0H5DRN3"/>
<gene>
    <name evidence="2" type="ORF">ELAC_2045</name>
</gene>
<accession>A0A0H5DRN3</accession>
<dbReference type="EMBL" id="CWGJ01000028">
    <property type="protein sequence ID" value="CRX39366.1"/>
    <property type="molecule type" value="Genomic_DNA"/>
</dbReference>